<dbReference type="KEGG" id="mkc:kam1_1100"/>
<proteinExistence type="predicted"/>
<dbReference type="EMBL" id="CP037899">
    <property type="protein sequence ID" value="QDQ42330.1"/>
    <property type="molecule type" value="Genomic_DNA"/>
</dbReference>
<evidence type="ECO:0000313" key="1">
    <source>
        <dbReference type="EMBL" id="QDQ42330.1"/>
    </source>
</evidence>
<reference evidence="2" key="1">
    <citation type="submission" date="2019-03" db="EMBL/GenBank/DDBJ databases">
        <title>Complete genome of Methylacidiphilum kamchatkense Kam1.</title>
        <authorList>
            <person name="Kruse T."/>
            <person name="Murarilal Ratnadevi C."/>
            <person name="Erikstad H.-A."/>
            <person name="Birkeland N.-K."/>
        </authorList>
    </citation>
    <scope>NUCLEOTIDE SEQUENCE [LARGE SCALE GENOMIC DNA]</scope>
    <source>
        <strain evidence="2">kam1</strain>
    </source>
</reference>
<gene>
    <name evidence="1" type="ORF">kam1_1100</name>
</gene>
<name>A0A516TM61_9BACT</name>
<accession>A0A516TM61</accession>
<organism evidence="1 2">
    <name type="scientific">Methylacidiphilum kamchatkense Kam1</name>
    <dbReference type="NCBI Taxonomy" id="1202785"/>
    <lineage>
        <taxon>Bacteria</taxon>
        <taxon>Pseudomonadati</taxon>
        <taxon>Verrucomicrobiota</taxon>
        <taxon>Methylacidiphilae</taxon>
        <taxon>Methylacidiphilales</taxon>
        <taxon>Methylacidiphilaceae</taxon>
        <taxon>Methylacidiphilum (ex Ratnadevi et al. 2023)</taxon>
    </lineage>
</organism>
<protein>
    <submittedName>
        <fullName evidence="1">Uncharacterized protein</fullName>
    </submittedName>
</protein>
<dbReference type="AlphaFoldDB" id="A0A516TM61"/>
<evidence type="ECO:0000313" key="2">
    <source>
        <dbReference type="Proteomes" id="UP000315925"/>
    </source>
</evidence>
<dbReference type="Proteomes" id="UP000315925">
    <property type="component" value="Chromosome"/>
</dbReference>
<sequence>MVMGSRSFLIKWRENERIEKRFALKMDWFYRKGTVVMKRDEIALKHGIGLRKNL</sequence>